<comment type="caution">
    <text evidence="1">The sequence shown here is derived from an EMBL/GenBank/DDBJ whole genome shotgun (WGS) entry which is preliminary data.</text>
</comment>
<proteinExistence type="predicted"/>
<dbReference type="RefSeq" id="WP_258041221.1">
    <property type="nucleotide sequence ID" value="NZ_JAINZM010000024.1"/>
</dbReference>
<reference evidence="1 2" key="1">
    <citation type="submission" date="2023-11" db="EMBL/GenBank/DDBJ databases">
        <title>Pseudomonas fragariae, a Novel Bacterial Species Causing Leaf Spots on Strawberry (Fragaria x ananassa).</title>
        <authorList>
            <person name="Marin M.V."/>
            <person name="Carvalho R."/>
            <person name="Paret M.L."/>
            <person name="Jones J.B."/>
            <person name="Peres N.A."/>
        </authorList>
    </citation>
    <scope>NUCLEOTIDE SEQUENCE [LARGE SCALE GENOMIC DNA]</scope>
    <source>
        <strain evidence="1 2">19</strain>
    </source>
</reference>
<organism evidence="1 2">
    <name type="scientific">Pseudomonas fragariae</name>
    <name type="common">ex Marin et al. 2024</name>
    <dbReference type="NCBI Taxonomy" id="3080056"/>
    <lineage>
        <taxon>Bacteria</taxon>
        <taxon>Pseudomonadati</taxon>
        <taxon>Pseudomonadota</taxon>
        <taxon>Gammaproteobacteria</taxon>
        <taxon>Pseudomonadales</taxon>
        <taxon>Pseudomonadaceae</taxon>
        <taxon>Pseudomonas</taxon>
    </lineage>
</organism>
<accession>A0ABU5BAK3</accession>
<name>A0ABU5BAK3_9PSED</name>
<gene>
    <name evidence="1" type="ORF">SLT84_23305</name>
</gene>
<evidence type="ECO:0000313" key="2">
    <source>
        <dbReference type="Proteomes" id="UP001274111"/>
    </source>
</evidence>
<dbReference type="EMBL" id="JAXCEY010000032">
    <property type="protein sequence ID" value="MDX9588602.1"/>
    <property type="molecule type" value="Genomic_DNA"/>
</dbReference>
<dbReference type="Proteomes" id="UP001274111">
    <property type="component" value="Unassembled WGS sequence"/>
</dbReference>
<keyword evidence="2" id="KW-1185">Reference proteome</keyword>
<sequence>MSHTIAAPKNISGGMETAAEMAFTVVDSKYQGVSTTPIERLAK</sequence>
<protein>
    <submittedName>
        <fullName evidence="1">Uncharacterized protein</fullName>
    </submittedName>
</protein>
<evidence type="ECO:0000313" key="1">
    <source>
        <dbReference type="EMBL" id="MDX9588602.1"/>
    </source>
</evidence>